<feature type="signal peptide" evidence="1">
    <location>
        <begin position="1"/>
        <end position="31"/>
    </location>
</feature>
<dbReference type="Proteomes" id="UP001595547">
    <property type="component" value="Unassembled WGS sequence"/>
</dbReference>
<evidence type="ECO:0000313" key="3">
    <source>
        <dbReference type="Proteomes" id="UP001595547"/>
    </source>
</evidence>
<evidence type="ECO:0000313" key="2">
    <source>
        <dbReference type="EMBL" id="MFC3183162.1"/>
    </source>
</evidence>
<dbReference type="InterPro" id="IPR051082">
    <property type="entry name" value="Pentapeptide-BTB/POZ_domain"/>
</dbReference>
<comment type="caution">
    <text evidence="2">The sequence shown here is derived from an EMBL/GenBank/DDBJ whole genome shotgun (WGS) entry which is preliminary data.</text>
</comment>
<dbReference type="Pfam" id="PF00805">
    <property type="entry name" value="Pentapeptide"/>
    <property type="match status" value="3"/>
</dbReference>
<keyword evidence="1" id="KW-0732">Signal</keyword>
<keyword evidence="3" id="KW-1185">Reference proteome</keyword>
<dbReference type="InterPro" id="IPR001646">
    <property type="entry name" value="5peptide_repeat"/>
</dbReference>
<name>A0ABV7J731_9RHOB</name>
<feature type="chain" id="PRO_5045848622" evidence="1">
    <location>
        <begin position="32"/>
        <end position="235"/>
    </location>
</feature>
<dbReference type="SUPFAM" id="SSF141571">
    <property type="entry name" value="Pentapeptide repeat-like"/>
    <property type="match status" value="1"/>
</dbReference>
<reference evidence="3" key="1">
    <citation type="journal article" date="2019" name="Int. J. Syst. Evol. Microbiol.">
        <title>The Global Catalogue of Microorganisms (GCM) 10K type strain sequencing project: providing services to taxonomists for standard genome sequencing and annotation.</title>
        <authorList>
            <consortium name="The Broad Institute Genomics Platform"/>
            <consortium name="The Broad Institute Genome Sequencing Center for Infectious Disease"/>
            <person name="Wu L."/>
            <person name="Ma J."/>
        </authorList>
    </citation>
    <scope>NUCLEOTIDE SEQUENCE [LARGE SCALE GENOMIC DNA]</scope>
    <source>
        <strain evidence="3">KCTC 52039</strain>
    </source>
</reference>
<dbReference type="Gene3D" id="2.160.20.80">
    <property type="entry name" value="E3 ubiquitin-protein ligase SopA"/>
    <property type="match status" value="2"/>
</dbReference>
<dbReference type="PANTHER" id="PTHR14136:SF17">
    <property type="entry name" value="BTB_POZ DOMAIN-CONTAINING PROTEIN KCTD9"/>
    <property type="match status" value="1"/>
</dbReference>
<sequence>MNHVAPKFSPAFRLAIAAMFSALMLPQTVLAGCSDSPEAAMDWTGCSKERLMLNGKDMTAGVFENAFLSGTGFDGALMAGANLERSELVRSSFVGADLTGADLEKSLASRSNFSQAKLRDATLVKAEFLRVSFAGADLTNADLSGGDFYRNDFSNAQLSGANMHDAIMPRTVFTGATMTGANLAGAFLLRTHFENVDLSGVTGLEQEQLNEACGDAQTILPAGLTVPKDWPCADE</sequence>
<dbReference type="EMBL" id="JBHRTO010000002">
    <property type="protein sequence ID" value="MFC3183162.1"/>
    <property type="molecule type" value="Genomic_DNA"/>
</dbReference>
<gene>
    <name evidence="2" type="ORF">ACFOGH_19335</name>
</gene>
<accession>A0ABV7J731</accession>
<dbReference type="PROSITE" id="PS51257">
    <property type="entry name" value="PROKAR_LIPOPROTEIN"/>
    <property type="match status" value="1"/>
</dbReference>
<organism evidence="2 3">
    <name type="scientific">Cypionkella sinensis</name>
    <dbReference type="NCBI Taxonomy" id="1756043"/>
    <lineage>
        <taxon>Bacteria</taxon>
        <taxon>Pseudomonadati</taxon>
        <taxon>Pseudomonadota</taxon>
        <taxon>Alphaproteobacteria</taxon>
        <taxon>Rhodobacterales</taxon>
        <taxon>Paracoccaceae</taxon>
        <taxon>Cypionkella</taxon>
    </lineage>
</organism>
<proteinExistence type="predicted"/>
<protein>
    <submittedName>
        <fullName evidence="2">Pentapeptide repeat-containing protein</fullName>
    </submittedName>
</protein>
<evidence type="ECO:0000256" key="1">
    <source>
        <dbReference type="SAM" id="SignalP"/>
    </source>
</evidence>
<dbReference type="RefSeq" id="WP_380074814.1">
    <property type="nucleotide sequence ID" value="NZ_JBHRTO010000002.1"/>
</dbReference>
<dbReference type="PANTHER" id="PTHR14136">
    <property type="entry name" value="BTB_POZ DOMAIN-CONTAINING PROTEIN KCTD9"/>
    <property type="match status" value="1"/>
</dbReference>